<evidence type="ECO:0000256" key="1">
    <source>
        <dbReference type="ARBA" id="ARBA00022603"/>
    </source>
</evidence>
<keyword evidence="5" id="KW-1185">Reference proteome</keyword>
<evidence type="ECO:0000313" key="4">
    <source>
        <dbReference type="EMBL" id="RUO50871.1"/>
    </source>
</evidence>
<feature type="domain" description="Methyltransferase type 11" evidence="3">
    <location>
        <begin position="54"/>
        <end position="145"/>
    </location>
</feature>
<comment type="caution">
    <text evidence="4">The sequence shown here is derived from an EMBL/GenBank/DDBJ whole genome shotgun (WGS) entry which is preliminary data.</text>
</comment>
<dbReference type="GO" id="GO:0008757">
    <property type="term" value="F:S-adenosylmethionine-dependent methyltransferase activity"/>
    <property type="evidence" value="ECO:0007669"/>
    <property type="project" value="InterPro"/>
</dbReference>
<dbReference type="OrthoDB" id="9760689at2"/>
<dbReference type="SUPFAM" id="SSF53335">
    <property type="entry name" value="S-adenosyl-L-methionine-dependent methyltransferases"/>
    <property type="match status" value="1"/>
</dbReference>
<protein>
    <recommendedName>
        <fullName evidence="3">Methyltransferase type 11 domain-containing protein</fullName>
    </recommendedName>
</protein>
<proteinExistence type="predicted"/>
<dbReference type="PANTHER" id="PTHR13090:SF1">
    <property type="entry name" value="ARGININE-HYDROXYLASE NDUFAF5, MITOCHONDRIAL"/>
    <property type="match status" value="1"/>
</dbReference>
<accession>A0A432XQH5</accession>
<dbReference type="InterPro" id="IPR013216">
    <property type="entry name" value="Methyltransf_11"/>
</dbReference>
<dbReference type="CDD" id="cd02440">
    <property type="entry name" value="AdoMet_MTases"/>
    <property type="match status" value="1"/>
</dbReference>
<dbReference type="EMBL" id="PIPT01000001">
    <property type="protein sequence ID" value="RUO50871.1"/>
    <property type="molecule type" value="Genomic_DNA"/>
</dbReference>
<evidence type="ECO:0000256" key="2">
    <source>
        <dbReference type="ARBA" id="ARBA00022679"/>
    </source>
</evidence>
<dbReference type="Pfam" id="PF08241">
    <property type="entry name" value="Methyltransf_11"/>
    <property type="match status" value="1"/>
</dbReference>
<gene>
    <name evidence="4" type="ORF">CWE21_01900</name>
</gene>
<dbReference type="Gene3D" id="3.40.50.150">
    <property type="entry name" value="Vaccinia Virus protein VP39"/>
    <property type="match status" value="1"/>
</dbReference>
<dbReference type="PANTHER" id="PTHR13090">
    <property type="entry name" value="ARGININE-HYDROXYLASE NDUFAF5, MITOCHONDRIAL"/>
    <property type="match status" value="1"/>
</dbReference>
<evidence type="ECO:0000313" key="5">
    <source>
        <dbReference type="Proteomes" id="UP000286678"/>
    </source>
</evidence>
<dbReference type="GO" id="GO:0032259">
    <property type="term" value="P:methylation"/>
    <property type="evidence" value="ECO:0007669"/>
    <property type="project" value="UniProtKB-KW"/>
</dbReference>
<dbReference type="Proteomes" id="UP000286678">
    <property type="component" value="Unassembled WGS sequence"/>
</dbReference>
<dbReference type="InterPro" id="IPR050602">
    <property type="entry name" value="Malonyl-ACP_OMT"/>
</dbReference>
<dbReference type="RefSeq" id="WP_126832601.1">
    <property type="nucleotide sequence ID" value="NZ_PIPT01000001.1"/>
</dbReference>
<organism evidence="4 5">
    <name type="scientific">Pseudidiomarina aquimaris</name>
    <dbReference type="NCBI Taxonomy" id="641841"/>
    <lineage>
        <taxon>Bacteria</taxon>
        <taxon>Pseudomonadati</taxon>
        <taxon>Pseudomonadota</taxon>
        <taxon>Gammaproteobacteria</taxon>
        <taxon>Alteromonadales</taxon>
        <taxon>Idiomarinaceae</taxon>
        <taxon>Pseudidiomarina</taxon>
    </lineage>
</organism>
<keyword evidence="1" id="KW-0489">Methyltransferase</keyword>
<dbReference type="AlphaFoldDB" id="A0A432XQH5"/>
<dbReference type="InterPro" id="IPR029063">
    <property type="entry name" value="SAM-dependent_MTases_sf"/>
</dbReference>
<evidence type="ECO:0000259" key="3">
    <source>
        <dbReference type="Pfam" id="PF08241"/>
    </source>
</evidence>
<keyword evidence="2" id="KW-0808">Transferase</keyword>
<name>A0A432XQH5_9GAMM</name>
<reference evidence="5" key="1">
    <citation type="journal article" date="2018" name="Front. Microbiol.">
        <title>Genome-Based Analysis Reveals the Taxonomy and Diversity of the Family Idiomarinaceae.</title>
        <authorList>
            <person name="Liu Y."/>
            <person name="Lai Q."/>
            <person name="Shao Z."/>
        </authorList>
    </citation>
    <scope>NUCLEOTIDE SEQUENCE [LARGE SCALE GENOMIC DNA]</scope>
    <source>
        <strain evidence="5">SW15</strain>
    </source>
</reference>
<sequence>MIDYEKQLYDKQRVAQYFGRAADSYVNNDRLQRGIAEHLIRRLRPLSGATQCVLDVGCGPAHHHSALKQFADYYVGIDLAPAMLQKAKSEDVQPKSLIVADMENLPLAAASVDILFSNLAMQWGNDLAALLAEWDRVLAPAGQIAASTVLAGSLQPLGDCFAALDGRPHTNQWPDFARFAAQVQTLPWQVQCEQHHIVQEFPSVEAMLRELKGVGANYTARATVGLLSRTRYKKLQEALEEHRNSKGMLELNWVIGTIHGVKPIEESEI</sequence>